<feature type="DNA-binding region" description="Homeobox" evidence="6">
    <location>
        <begin position="37"/>
        <end position="96"/>
    </location>
</feature>
<dbReference type="PANTHER" id="PTHR45793">
    <property type="entry name" value="HOMEOBOX PROTEIN"/>
    <property type="match status" value="1"/>
</dbReference>
<keyword evidence="5 6" id="KW-0539">Nucleus</keyword>
<proteinExistence type="predicted"/>
<comment type="caution">
    <text evidence="10">The sequence shown here is derived from an EMBL/GenBank/DDBJ whole genome shotgun (WGS) entry which is preliminary data.</text>
</comment>
<dbReference type="Proteomes" id="UP001159427">
    <property type="component" value="Unassembled WGS sequence"/>
</dbReference>
<evidence type="ECO:0000313" key="11">
    <source>
        <dbReference type="Proteomes" id="UP001159427"/>
    </source>
</evidence>
<dbReference type="SMART" id="SM00389">
    <property type="entry name" value="HOX"/>
    <property type="match status" value="1"/>
</dbReference>
<evidence type="ECO:0000256" key="5">
    <source>
        <dbReference type="ARBA" id="ARBA00023242"/>
    </source>
</evidence>
<feature type="domain" description="Homeobox" evidence="9">
    <location>
        <begin position="35"/>
        <end position="95"/>
    </location>
</feature>
<evidence type="ECO:0000256" key="3">
    <source>
        <dbReference type="ARBA" id="ARBA00023125"/>
    </source>
</evidence>
<dbReference type="Pfam" id="PF00046">
    <property type="entry name" value="Homeodomain"/>
    <property type="match status" value="1"/>
</dbReference>
<evidence type="ECO:0000259" key="9">
    <source>
        <dbReference type="PROSITE" id="PS50071"/>
    </source>
</evidence>
<evidence type="ECO:0000256" key="7">
    <source>
        <dbReference type="RuleBase" id="RU000682"/>
    </source>
</evidence>
<dbReference type="InterPro" id="IPR001356">
    <property type="entry name" value="HD"/>
</dbReference>
<dbReference type="PROSITE" id="PS50071">
    <property type="entry name" value="HOMEOBOX_2"/>
    <property type="match status" value="1"/>
</dbReference>
<evidence type="ECO:0000256" key="2">
    <source>
        <dbReference type="ARBA" id="ARBA00022473"/>
    </source>
</evidence>
<dbReference type="CDD" id="cd00086">
    <property type="entry name" value="homeodomain"/>
    <property type="match status" value="1"/>
</dbReference>
<dbReference type="EMBL" id="CALNXI010003180">
    <property type="protein sequence ID" value="CAH3192435.1"/>
    <property type="molecule type" value="Genomic_DNA"/>
</dbReference>
<evidence type="ECO:0000256" key="1">
    <source>
        <dbReference type="ARBA" id="ARBA00004123"/>
    </source>
</evidence>
<accession>A0ABN8SMD5</accession>
<evidence type="ECO:0000256" key="8">
    <source>
        <dbReference type="SAM" id="MobiDB-lite"/>
    </source>
</evidence>
<keyword evidence="3 6" id="KW-0238">DNA-binding</keyword>
<feature type="region of interest" description="Disordered" evidence="8">
    <location>
        <begin position="89"/>
        <end position="136"/>
    </location>
</feature>
<organism evidence="10 11">
    <name type="scientific">Porites evermanni</name>
    <dbReference type="NCBI Taxonomy" id="104178"/>
    <lineage>
        <taxon>Eukaryota</taxon>
        <taxon>Metazoa</taxon>
        <taxon>Cnidaria</taxon>
        <taxon>Anthozoa</taxon>
        <taxon>Hexacorallia</taxon>
        <taxon>Scleractinia</taxon>
        <taxon>Fungiina</taxon>
        <taxon>Poritidae</taxon>
        <taxon>Porites</taxon>
    </lineage>
</organism>
<evidence type="ECO:0000256" key="6">
    <source>
        <dbReference type="PROSITE-ProRule" id="PRU00108"/>
    </source>
</evidence>
<dbReference type="InterPro" id="IPR009057">
    <property type="entry name" value="Homeodomain-like_sf"/>
</dbReference>
<evidence type="ECO:0000313" key="10">
    <source>
        <dbReference type="EMBL" id="CAH3192435.1"/>
    </source>
</evidence>
<keyword evidence="2" id="KW-0217">Developmental protein</keyword>
<evidence type="ECO:0000256" key="4">
    <source>
        <dbReference type="ARBA" id="ARBA00023155"/>
    </source>
</evidence>
<keyword evidence="11" id="KW-1185">Reference proteome</keyword>
<comment type="subcellular location">
    <subcellularLocation>
        <location evidence="1 6 7">Nucleus</location>
    </subcellularLocation>
</comment>
<dbReference type="SUPFAM" id="SSF46689">
    <property type="entry name" value="Homeodomain-like"/>
    <property type="match status" value="1"/>
</dbReference>
<dbReference type="Gene3D" id="1.10.10.60">
    <property type="entry name" value="Homeodomain-like"/>
    <property type="match status" value="1"/>
</dbReference>
<protein>
    <recommendedName>
        <fullName evidence="9">Homeobox domain-containing protein</fullName>
    </recommendedName>
</protein>
<sequence length="224" mass="26034">METPLPPFPMNSIIYTPDNMDFFHRDTDYVHAPPRKQRRERTTFTKAQLKLLDELFAKTKYPDIFMREEIALKINLPESRVQVWFKNRRAKFRQQKKQQQGAQSKPKSPVKTRTPTPPLQQVEDPPKASSQAPPLQQLNNFTFSGPSWTSKHNIHQGLPNNTQRHDNYQKFLNNSMNAFPGALFPASQPRFNASHEQYFPYMGNVGPMPGYLARNRLESSPMMC</sequence>
<reference evidence="10 11" key="1">
    <citation type="submission" date="2022-05" db="EMBL/GenBank/DDBJ databases">
        <authorList>
            <consortium name="Genoscope - CEA"/>
            <person name="William W."/>
        </authorList>
    </citation>
    <scope>NUCLEOTIDE SEQUENCE [LARGE SCALE GENOMIC DNA]</scope>
</reference>
<name>A0ABN8SMD5_9CNID</name>
<dbReference type="PANTHER" id="PTHR45793:SF5">
    <property type="entry name" value="HOMEOTIC PROTEIN OCELLILESS"/>
    <property type="match status" value="1"/>
</dbReference>
<feature type="compositionally biased region" description="Low complexity" evidence="8">
    <location>
        <begin position="97"/>
        <end position="109"/>
    </location>
</feature>
<dbReference type="InterPro" id="IPR017970">
    <property type="entry name" value="Homeobox_CS"/>
</dbReference>
<dbReference type="PROSITE" id="PS00027">
    <property type="entry name" value="HOMEOBOX_1"/>
    <property type="match status" value="1"/>
</dbReference>
<keyword evidence="4 6" id="KW-0371">Homeobox</keyword>
<gene>
    <name evidence="10" type="ORF">PEVE_00023890</name>
</gene>